<proteinExistence type="predicted"/>
<dbReference type="CDD" id="cd01335">
    <property type="entry name" value="Radical_SAM"/>
    <property type="match status" value="1"/>
</dbReference>
<comment type="cofactor">
    <cofactor evidence="1">
        <name>[4Fe-4S] cluster</name>
        <dbReference type="ChEBI" id="CHEBI:49883"/>
    </cofactor>
</comment>
<dbReference type="SFLD" id="SFLDS00029">
    <property type="entry name" value="Radical_SAM"/>
    <property type="match status" value="1"/>
</dbReference>
<dbReference type="InterPro" id="IPR007197">
    <property type="entry name" value="rSAM"/>
</dbReference>
<keyword evidence="2" id="KW-0004">4Fe-4S</keyword>
<evidence type="ECO:0000256" key="6">
    <source>
        <dbReference type="ARBA" id="ARBA00023014"/>
    </source>
</evidence>
<evidence type="ECO:0000259" key="7">
    <source>
        <dbReference type="PROSITE" id="PS50995"/>
    </source>
</evidence>
<dbReference type="Gene3D" id="3.20.20.70">
    <property type="entry name" value="Aldolase class I"/>
    <property type="match status" value="1"/>
</dbReference>
<evidence type="ECO:0000256" key="4">
    <source>
        <dbReference type="ARBA" id="ARBA00022723"/>
    </source>
</evidence>
<dbReference type="SUPFAM" id="SSF102114">
    <property type="entry name" value="Radical SAM enzymes"/>
    <property type="match status" value="1"/>
</dbReference>
<dbReference type="KEGG" id="ehn:H9Q80_12290"/>
<evidence type="ECO:0000259" key="8">
    <source>
        <dbReference type="PROSITE" id="PS51918"/>
    </source>
</evidence>
<accession>A0A7G9GJR4</accession>
<sequence>MESSNYLLMNNSILYRCAQKFYDKQLEHYQIGAGQILFLIMIYENEGITMQNLACKGAFDKGTITKGIQKLEELGYVKSVPGKDDKRVRQLYTSDKTKNIISELYLIRRQWWERLTKNLSQEEIDLFEEVQAKITQNAMQYDVEEDENSLKIFGMQKLTLLDYPGKMACTIFTGGCNFRCPFCHNGDLVFLPENMAEMNVEDILSFLKRRVSILEGVCISGGEPLLQAQLTPFLRKVKALGYQIKLDSNGTNPDKLKELVDEGLIDYVAMDIKNDPEHYAETAGIHSIDMTQIEKSVQYLMQGNIPYEFRTTIVKEYHTKETMEAIGKWLKGANAYYLQNFEDGECVIKKGLHACEKEELETFAQIVRAYIPNTAIRGI</sequence>
<dbReference type="EMBL" id="CP060636">
    <property type="protein sequence ID" value="QNM11046.1"/>
    <property type="molecule type" value="Genomic_DNA"/>
</dbReference>
<dbReference type="PANTHER" id="PTHR30352">
    <property type="entry name" value="PYRUVATE FORMATE-LYASE-ACTIVATING ENZYME"/>
    <property type="match status" value="1"/>
</dbReference>
<dbReference type="InterPro" id="IPR034457">
    <property type="entry name" value="Organic_radical-activating"/>
</dbReference>
<keyword evidence="3" id="KW-0949">S-adenosyl-L-methionine</keyword>
<dbReference type="GO" id="GO:0003824">
    <property type="term" value="F:catalytic activity"/>
    <property type="evidence" value="ECO:0007669"/>
    <property type="project" value="InterPro"/>
</dbReference>
<evidence type="ECO:0000313" key="10">
    <source>
        <dbReference type="Proteomes" id="UP000515856"/>
    </source>
</evidence>
<keyword evidence="6" id="KW-0411">Iron-sulfur</keyword>
<dbReference type="Proteomes" id="UP000515856">
    <property type="component" value="Chromosome"/>
</dbReference>
<dbReference type="PRINTS" id="PR00598">
    <property type="entry name" value="HTHMARR"/>
</dbReference>
<dbReference type="PANTHER" id="PTHR30352:SF13">
    <property type="entry name" value="GLYCYL-RADICAL ENZYME ACTIVATING ENZYME YJJW-RELATED"/>
    <property type="match status" value="1"/>
</dbReference>
<dbReference type="SUPFAM" id="SSF46785">
    <property type="entry name" value="Winged helix' DNA-binding domain"/>
    <property type="match status" value="1"/>
</dbReference>
<name>A0A7G9GJR4_9FIRM</name>
<gene>
    <name evidence="9" type="ORF">H9Q80_12290</name>
</gene>
<dbReference type="PROSITE" id="PS51918">
    <property type="entry name" value="RADICAL_SAM"/>
    <property type="match status" value="1"/>
</dbReference>
<dbReference type="PROSITE" id="PS50995">
    <property type="entry name" value="HTH_MARR_2"/>
    <property type="match status" value="1"/>
</dbReference>
<reference evidence="9 10" key="1">
    <citation type="submission" date="2020-08" db="EMBL/GenBank/DDBJ databases">
        <authorList>
            <person name="Liu C."/>
            <person name="Sun Q."/>
        </authorList>
    </citation>
    <scope>NUCLEOTIDE SEQUENCE [LARGE SCALE GENOMIC DNA]</scope>
    <source>
        <strain evidence="9 10">NSJ-61</strain>
    </source>
</reference>
<evidence type="ECO:0000313" key="9">
    <source>
        <dbReference type="EMBL" id="QNM11046.1"/>
    </source>
</evidence>
<evidence type="ECO:0000256" key="5">
    <source>
        <dbReference type="ARBA" id="ARBA00023004"/>
    </source>
</evidence>
<dbReference type="NCBIfam" id="TIGR02495">
    <property type="entry name" value="NrdG2"/>
    <property type="match status" value="1"/>
</dbReference>
<dbReference type="Pfam" id="PF01047">
    <property type="entry name" value="MarR"/>
    <property type="match status" value="1"/>
</dbReference>
<dbReference type="GO" id="GO:0003700">
    <property type="term" value="F:DNA-binding transcription factor activity"/>
    <property type="evidence" value="ECO:0007669"/>
    <property type="project" value="InterPro"/>
</dbReference>
<evidence type="ECO:0000256" key="2">
    <source>
        <dbReference type="ARBA" id="ARBA00022485"/>
    </source>
</evidence>
<dbReference type="SFLD" id="SFLDG01094">
    <property type="entry name" value="Uncharacterised_Radical_SAM_Su"/>
    <property type="match status" value="1"/>
</dbReference>
<dbReference type="InterPro" id="IPR058240">
    <property type="entry name" value="rSAM_sf"/>
</dbReference>
<dbReference type="InterPro" id="IPR000835">
    <property type="entry name" value="HTH_MarR-typ"/>
</dbReference>
<dbReference type="GO" id="GO:0051539">
    <property type="term" value="F:4 iron, 4 sulfur cluster binding"/>
    <property type="evidence" value="ECO:0007669"/>
    <property type="project" value="UniProtKB-KW"/>
</dbReference>
<keyword evidence="10" id="KW-1185">Reference proteome</keyword>
<keyword evidence="4" id="KW-0479">Metal-binding</keyword>
<keyword evidence="5" id="KW-0408">Iron</keyword>
<organism evidence="9 10">
    <name type="scientific">[Eubacterium] hominis</name>
    <dbReference type="NCBI Taxonomy" id="2764325"/>
    <lineage>
        <taxon>Bacteria</taxon>
        <taxon>Bacillati</taxon>
        <taxon>Bacillota</taxon>
        <taxon>Erysipelotrichia</taxon>
        <taxon>Erysipelotrichales</taxon>
        <taxon>Erysipelotrichaceae</taxon>
        <taxon>Amedibacillus</taxon>
    </lineage>
</organism>
<evidence type="ECO:0000256" key="3">
    <source>
        <dbReference type="ARBA" id="ARBA00022691"/>
    </source>
</evidence>
<dbReference type="RefSeq" id="WP_117453854.1">
    <property type="nucleotide sequence ID" value="NZ_CP060636.1"/>
</dbReference>
<dbReference type="GO" id="GO:0046872">
    <property type="term" value="F:metal ion binding"/>
    <property type="evidence" value="ECO:0007669"/>
    <property type="project" value="UniProtKB-KW"/>
</dbReference>
<dbReference type="AlphaFoldDB" id="A0A7G9GJR4"/>
<dbReference type="InterPro" id="IPR012840">
    <property type="entry name" value="NrdG2"/>
</dbReference>
<dbReference type="SMART" id="SM00347">
    <property type="entry name" value="HTH_MARR"/>
    <property type="match status" value="1"/>
</dbReference>
<dbReference type="InterPro" id="IPR036388">
    <property type="entry name" value="WH-like_DNA-bd_sf"/>
</dbReference>
<dbReference type="Gene3D" id="1.10.10.10">
    <property type="entry name" value="Winged helix-like DNA-binding domain superfamily/Winged helix DNA-binding domain"/>
    <property type="match status" value="1"/>
</dbReference>
<dbReference type="InterPro" id="IPR013785">
    <property type="entry name" value="Aldolase_TIM"/>
</dbReference>
<feature type="domain" description="HTH marR-type" evidence="7">
    <location>
        <begin position="1"/>
        <end position="136"/>
    </location>
</feature>
<dbReference type="Pfam" id="PF04055">
    <property type="entry name" value="Radical_SAM"/>
    <property type="match status" value="1"/>
</dbReference>
<evidence type="ECO:0000256" key="1">
    <source>
        <dbReference type="ARBA" id="ARBA00001966"/>
    </source>
</evidence>
<dbReference type="InterPro" id="IPR036390">
    <property type="entry name" value="WH_DNA-bd_sf"/>
</dbReference>
<feature type="domain" description="Radical SAM core" evidence="8">
    <location>
        <begin position="162"/>
        <end position="372"/>
    </location>
</feature>
<protein>
    <submittedName>
        <fullName evidence="9">Anaerobic ribonucleoside-triphosphate reductase activating protein</fullName>
    </submittedName>
</protein>